<reference evidence="1" key="2">
    <citation type="submission" date="2020-09" db="EMBL/GenBank/DDBJ databases">
        <authorList>
            <person name="Sun Q."/>
            <person name="Ohkuma M."/>
        </authorList>
    </citation>
    <scope>NUCLEOTIDE SEQUENCE</scope>
    <source>
        <strain evidence="1">JCM 4654</strain>
    </source>
</reference>
<dbReference type="EMBL" id="BMVF01000013">
    <property type="protein sequence ID" value="GHD92793.1"/>
    <property type="molecule type" value="Genomic_DNA"/>
</dbReference>
<sequence length="68" mass="7837">MSAPYQRRHRPVRISAVTPLRSFWNDDRSCCYDWPGRQRLDVEDLTQIGVPPQPYARLAGIPDDALVL</sequence>
<protein>
    <submittedName>
        <fullName evidence="1">Uncharacterized protein</fullName>
    </submittedName>
</protein>
<keyword evidence="2" id="KW-1185">Reference proteome</keyword>
<proteinExistence type="predicted"/>
<dbReference type="Proteomes" id="UP000608955">
    <property type="component" value="Unassembled WGS sequence"/>
</dbReference>
<gene>
    <name evidence="1" type="ORF">GCM10010508_47030</name>
</gene>
<organism evidence="1 2">
    <name type="scientific">Streptomyces naganishii JCM 4654</name>
    <dbReference type="NCBI Taxonomy" id="1306179"/>
    <lineage>
        <taxon>Bacteria</taxon>
        <taxon>Bacillati</taxon>
        <taxon>Actinomycetota</taxon>
        <taxon>Actinomycetes</taxon>
        <taxon>Kitasatosporales</taxon>
        <taxon>Streptomycetaceae</taxon>
        <taxon>Streptomyces</taxon>
    </lineage>
</organism>
<evidence type="ECO:0000313" key="2">
    <source>
        <dbReference type="Proteomes" id="UP000608955"/>
    </source>
</evidence>
<dbReference type="AlphaFoldDB" id="A0A918Y6K7"/>
<evidence type="ECO:0000313" key="1">
    <source>
        <dbReference type="EMBL" id="GHD92793.1"/>
    </source>
</evidence>
<name>A0A918Y6K7_9ACTN</name>
<comment type="caution">
    <text evidence="1">The sequence shown here is derived from an EMBL/GenBank/DDBJ whole genome shotgun (WGS) entry which is preliminary data.</text>
</comment>
<accession>A0A918Y6K7</accession>
<reference evidence="1" key="1">
    <citation type="journal article" date="2014" name="Int. J. Syst. Evol. Microbiol.">
        <title>Complete genome sequence of Corynebacterium casei LMG S-19264T (=DSM 44701T), isolated from a smear-ripened cheese.</title>
        <authorList>
            <consortium name="US DOE Joint Genome Institute (JGI-PGF)"/>
            <person name="Walter F."/>
            <person name="Albersmeier A."/>
            <person name="Kalinowski J."/>
            <person name="Ruckert C."/>
        </authorList>
    </citation>
    <scope>NUCLEOTIDE SEQUENCE</scope>
    <source>
        <strain evidence="1">JCM 4654</strain>
    </source>
</reference>